<dbReference type="SMART" id="SM00239">
    <property type="entry name" value="C2"/>
    <property type="match status" value="1"/>
</dbReference>
<dbReference type="Pfam" id="PF00388">
    <property type="entry name" value="PI-PLC-X"/>
    <property type="match status" value="1"/>
</dbReference>
<dbReference type="GO" id="GO:0005886">
    <property type="term" value="C:plasma membrane"/>
    <property type="evidence" value="ECO:0007669"/>
    <property type="project" value="TreeGrafter"/>
</dbReference>
<dbReference type="PANTHER" id="PTHR10336:SF209">
    <property type="entry name" value="PHOSPHOINOSITIDE PHOSPHOLIPASE C"/>
    <property type="match status" value="1"/>
</dbReference>
<keyword evidence="2" id="KW-0443">Lipid metabolism</keyword>
<evidence type="ECO:0000313" key="5">
    <source>
        <dbReference type="EMBL" id="VDM12290.1"/>
    </source>
</evidence>
<dbReference type="Pfam" id="PF00168">
    <property type="entry name" value="C2"/>
    <property type="match status" value="1"/>
</dbReference>
<evidence type="ECO:0000259" key="4">
    <source>
        <dbReference type="PROSITE" id="PS50008"/>
    </source>
</evidence>
<feature type="non-terminal residue" evidence="5">
    <location>
        <position position="1"/>
    </location>
</feature>
<dbReference type="InterPro" id="IPR001711">
    <property type="entry name" value="PLipase_C_Pinositol-sp_Y"/>
</dbReference>
<reference evidence="5 6" key="1">
    <citation type="submission" date="2018-11" db="EMBL/GenBank/DDBJ databases">
        <authorList>
            <consortium name="Pathogen Informatics"/>
        </authorList>
    </citation>
    <scope>NUCLEOTIDE SEQUENCE [LARGE SCALE GENOMIC DNA]</scope>
</reference>
<dbReference type="FunCoup" id="A0A3P7DQP4">
    <property type="interactions" value="277"/>
</dbReference>
<dbReference type="SUPFAM" id="SSF49562">
    <property type="entry name" value="C2 domain (Calcium/lipid-binding domain, CaLB)"/>
    <property type="match status" value="1"/>
</dbReference>
<dbReference type="PROSITE" id="PS50008">
    <property type="entry name" value="PIPLC_Y_DOMAIN"/>
    <property type="match status" value="1"/>
</dbReference>
<dbReference type="OMA" id="FSCVRVY"/>
<dbReference type="InterPro" id="IPR017946">
    <property type="entry name" value="PLC-like_Pdiesterase_TIM-brl"/>
</dbReference>
<dbReference type="InterPro" id="IPR000909">
    <property type="entry name" value="PLipase_C_PInositol-sp_X_dom"/>
</dbReference>
<dbReference type="Proteomes" id="UP000270924">
    <property type="component" value="Unassembled WGS sequence"/>
</dbReference>
<dbReference type="Gene3D" id="3.20.20.190">
    <property type="entry name" value="Phosphatidylinositol (PI) phosphodiesterase"/>
    <property type="match status" value="1"/>
</dbReference>
<evidence type="ECO:0000313" key="6">
    <source>
        <dbReference type="Proteomes" id="UP000270924"/>
    </source>
</evidence>
<comment type="catalytic activity">
    <reaction evidence="2">
        <text>a 1,2-diacyl-sn-glycero-3-phospho-(1D-myo-inositol-4,5-bisphosphate) + H2O = 1D-myo-inositol 1,4,5-trisphosphate + a 1,2-diacyl-sn-glycerol + H(+)</text>
        <dbReference type="Rhea" id="RHEA:33179"/>
        <dbReference type="ChEBI" id="CHEBI:15377"/>
        <dbReference type="ChEBI" id="CHEBI:15378"/>
        <dbReference type="ChEBI" id="CHEBI:17815"/>
        <dbReference type="ChEBI" id="CHEBI:58456"/>
        <dbReference type="ChEBI" id="CHEBI:203600"/>
        <dbReference type="EC" id="3.1.4.11"/>
    </reaction>
</comment>
<dbReference type="SMART" id="SM00149">
    <property type="entry name" value="PLCYc"/>
    <property type="match status" value="1"/>
</dbReference>
<keyword evidence="2" id="KW-0442">Lipid degradation</keyword>
<feature type="domain" description="PI-PLC Y-box" evidence="4">
    <location>
        <begin position="235"/>
        <end position="349"/>
    </location>
</feature>
<sequence length="500" mass="56712">FQFENIDNNVAASIINEISVKLGTYQIEKRTNLLGPFGFRTLLRSRWGNIMKCEHKNIFQNMDEPLTHYFINSSHNTYLIGSQVKGEATVEGYINAIRKGARLLELDVFDGTHGEPCIRHGGTLISSIYLKDALMAIRNYAFRYTPYPLILTIENHCSLEQQRIMAKNFVEILGNSIYLAPKNKPLIQLPSPNQLKYKYLLRGKVRSITYKRYANNKYDEDDEVAGSVLLIDPELSKLISLFQVKLSNNLRDDIEKHPANCSVSISETKVRKLMEITESFTAYSAKHFVKSYPKGLRQNSSNFCPMQSWIFGIQSVSLNMQTNGKDMDVNSGLFRINGNCGYILKPSILIEGLDLPRVANTIQVIMNLSVISGEYLPKPFSKEGEIIDPYVMVEILGIPADCNKFQTKVIDNNGFQPVWKDSFKIELRCPEIAMLRLCVKDYDAVSTDDFIGEFSIPVNSIRQGYSLVNLFTGCDRISNSPAAILIHVDFIDINVERTHL</sequence>
<dbReference type="InterPro" id="IPR001192">
    <property type="entry name" value="PI-PLC_fam"/>
</dbReference>
<feature type="domain" description="C2" evidence="3">
    <location>
        <begin position="345"/>
        <end position="472"/>
    </location>
</feature>
<dbReference type="Gene3D" id="2.60.40.150">
    <property type="entry name" value="C2 domain"/>
    <property type="match status" value="1"/>
</dbReference>
<dbReference type="OrthoDB" id="5806143at2759"/>
<dbReference type="Pfam" id="PF00387">
    <property type="entry name" value="PI-PLC-Y"/>
    <property type="match status" value="1"/>
</dbReference>
<dbReference type="PRINTS" id="PR00390">
    <property type="entry name" value="PHPHLIPASEC"/>
</dbReference>
<keyword evidence="2" id="KW-0378">Hydrolase</keyword>
<dbReference type="CDD" id="cd00275">
    <property type="entry name" value="C2_PLC_like"/>
    <property type="match status" value="1"/>
</dbReference>
<dbReference type="PANTHER" id="PTHR10336">
    <property type="entry name" value="PHOSPHOINOSITIDE-SPECIFIC PHOSPHOLIPASE C FAMILY PROTEIN"/>
    <property type="match status" value="1"/>
</dbReference>
<dbReference type="PROSITE" id="PS50007">
    <property type="entry name" value="PIPLC_X_DOMAIN"/>
    <property type="match status" value="1"/>
</dbReference>
<proteinExistence type="predicted"/>
<evidence type="ECO:0000256" key="1">
    <source>
        <dbReference type="ARBA" id="ARBA00023224"/>
    </source>
</evidence>
<dbReference type="InterPro" id="IPR000008">
    <property type="entry name" value="C2_dom"/>
</dbReference>
<dbReference type="PROSITE" id="PS50004">
    <property type="entry name" value="C2"/>
    <property type="match status" value="1"/>
</dbReference>
<dbReference type="InterPro" id="IPR035892">
    <property type="entry name" value="C2_domain_sf"/>
</dbReference>
<dbReference type="GO" id="GO:0035556">
    <property type="term" value="P:intracellular signal transduction"/>
    <property type="evidence" value="ECO:0007669"/>
    <property type="project" value="InterPro"/>
</dbReference>
<dbReference type="EMBL" id="UYWW01002916">
    <property type="protein sequence ID" value="VDM12290.1"/>
    <property type="molecule type" value="Genomic_DNA"/>
</dbReference>
<organism evidence="5 6">
    <name type="scientific">Wuchereria bancrofti</name>
    <dbReference type="NCBI Taxonomy" id="6293"/>
    <lineage>
        <taxon>Eukaryota</taxon>
        <taxon>Metazoa</taxon>
        <taxon>Ecdysozoa</taxon>
        <taxon>Nematoda</taxon>
        <taxon>Chromadorea</taxon>
        <taxon>Rhabditida</taxon>
        <taxon>Spirurina</taxon>
        <taxon>Spiruromorpha</taxon>
        <taxon>Filarioidea</taxon>
        <taxon>Onchocercidae</taxon>
        <taxon>Wuchereria</taxon>
    </lineage>
</organism>
<dbReference type="AlphaFoldDB" id="A0A3P7DQP4"/>
<dbReference type="CDD" id="cd08558">
    <property type="entry name" value="PI-PLCc_eukaryota"/>
    <property type="match status" value="1"/>
</dbReference>
<dbReference type="GO" id="GO:0004435">
    <property type="term" value="F:phosphatidylinositol-4,5-bisphosphate phospholipase C activity"/>
    <property type="evidence" value="ECO:0007669"/>
    <property type="project" value="UniProtKB-EC"/>
</dbReference>
<dbReference type="SUPFAM" id="SSF51695">
    <property type="entry name" value="PLC-like phosphodiesterases"/>
    <property type="match status" value="1"/>
</dbReference>
<gene>
    <name evidence="5" type="ORF">WBA_LOCUS5676</name>
</gene>
<evidence type="ECO:0000259" key="3">
    <source>
        <dbReference type="PROSITE" id="PS50004"/>
    </source>
</evidence>
<dbReference type="EC" id="3.1.4.11" evidence="2"/>
<name>A0A3P7DQP4_WUCBA</name>
<keyword evidence="6" id="KW-1185">Reference proteome</keyword>
<dbReference type="SMART" id="SM00148">
    <property type="entry name" value="PLCXc"/>
    <property type="match status" value="1"/>
</dbReference>
<evidence type="ECO:0000256" key="2">
    <source>
        <dbReference type="RuleBase" id="RU361133"/>
    </source>
</evidence>
<accession>A0A3P7DQP4</accession>
<protein>
    <recommendedName>
        <fullName evidence="2">Phosphoinositide phospholipase C</fullName>
        <ecNumber evidence="2">3.1.4.11</ecNumber>
    </recommendedName>
</protein>
<dbReference type="GO" id="GO:0016042">
    <property type="term" value="P:lipid catabolic process"/>
    <property type="evidence" value="ECO:0007669"/>
    <property type="project" value="UniProtKB-KW"/>
</dbReference>
<keyword evidence="1" id="KW-0807">Transducer</keyword>
<dbReference type="InParanoid" id="A0A3P7DQP4"/>